<dbReference type="SUPFAM" id="SSF51445">
    <property type="entry name" value="(Trans)glycosidases"/>
    <property type="match status" value="1"/>
</dbReference>
<protein>
    <submittedName>
        <fullName evidence="3">Alpha-galactosidase</fullName>
    </submittedName>
</protein>
<dbReference type="CDD" id="cd14791">
    <property type="entry name" value="GH36"/>
    <property type="match status" value="1"/>
</dbReference>
<dbReference type="Pfam" id="PF02065">
    <property type="entry name" value="Melibiase"/>
    <property type="match status" value="1"/>
</dbReference>
<dbReference type="InterPro" id="IPR002252">
    <property type="entry name" value="Glyco_hydro_36"/>
</dbReference>
<dbReference type="Gene3D" id="3.20.20.70">
    <property type="entry name" value="Aldolase class I"/>
    <property type="match status" value="1"/>
</dbReference>
<keyword evidence="2" id="KW-0326">Glycosidase</keyword>
<gene>
    <name evidence="3" type="ORF">OHA16_38125</name>
</gene>
<reference evidence="3" key="1">
    <citation type="submission" date="2022-10" db="EMBL/GenBank/DDBJ databases">
        <title>The complete genomes of actinobacterial strains from the NBC collection.</title>
        <authorList>
            <person name="Joergensen T.S."/>
            <person name="Alvarez Arevalo M."/>
            <person name="Sterndorff E.B."/>
            <person name="Faurdal D."/>
            <person name="Vuksanovic O."/>
            <person name="Mourched A.-S."/>
            <person name="Charusanti P."/>
            <person name="Shaw S."/>
            <person name="Blin K."/>
            <person name="Weber T."/>
        </authorList>
    </citation>
    <scope>NUCLEOTIDE SEQUENCE</scope>
    <source>
        <strain evidence="3">NBC_00222</strain>
    </source>
</reference>
<accession>A0ABZ1UAV0</accession>
<keyword evidence="4" id="KW-1185">Reference proteome</keyword>
<organism evidence="3 4">
    <name type="scientific">Kitasatospora purpeofusca</name>
    <dbReference type="NCBI Taxonomy" id="67352"/>
    <lineage>
        <taxon>Bacteria</taxon>
        <taxon>Bacillati</taxon>
        <taxon>Actinomycetota</taxon>
        <taxon>Actinomycetes</taxon>
        <taxon>Kitasatosporales</taxon>
        <taxon>Streptomycetaceae</taxon>
        <taxon>Kitasatospora</taxon>
    </lineage>
</organism>
<evidence type="ECO:0000256" key="1">
    <source>
        <dbReference type="ARBA" id="ARBA00022801"/>
    </source>
</evidence>
<name>A0ABZ1UAV0_9ACTN</name>
<dbReference type="InterPro" id="IPR017853">
    <property type="entry name" value="GH"/>
</dbReference>
<dbReference type="EMBL" id="CP108110">
    <property type="protein sequence ID" value="WUQ88303.1"/>
    <property type="molecule type" value="Genomic_DNA"/>
</dbReference>
<evidence type="ECO:0000313" key="4">
    <source>
        <dbReference type="Proteomes" id="UP001432222"/>
    </source>
</evidence>
<dbReference type="InterPro" id="IPR050985">
    <property type="entry name" value="Alpha-glycosidase_related"/>
</dbReference>
<keyword evidence="1" id="KW-0378">Hydrolase</keyword>
<proteinExistence type="predicted"/>
<evidence type="ECO:0000313" key="3">
    <source>
        <dbReference type="EMBL" id="WUQ88303.1"/>
    </source>
</evidence>
<dbReference type="PANTHER" id="PTHR43053:SF3">
    <property type="entry name" value="ALPHA-GALACTOSIDASE C-RELATED"/>
    <property type="match status" value="1"/>
</dbReference>
<sequence>MQTGSIDLAALPTFTPDQWEGGTHELLLHGARITVQAAPGTVDTAHEADDTAWNSAGITATADTQVTVRLDVPLGDAAGFWHPNAGWERTLPADWSPWRPVSLVDSAPVGCLYDTAGRTMLAFAADRTVRQTAVRFGVSEEHKRFGVWLRFPLAAGETFRLRLAAPGATLAAALRDLREWFATLPGGTPLPTPDFGRTPVYSTWYAFAQDVTAAGVEREALLAAELGCGQLFLDDGWQLHGDGRGYAGCGDWTADPVKFPDLRAHVETVRAAGLRYTAWIAPLLLGERAEAHRTWARFAPHYVHRLDCRILDPRHAEVREHVVRVCRDAVADYGLDGLKIDFLDEAVAYGAAPAPEDAGPGFVADVGEAMALLLGRLREELRELRGDEFVIELRQRYTGPAMTAYGNLLRAIDCPADAVANRVRTLDIAMLAPGGAVHSDMLMWDPQGAPEVLARQVHGALHSVPQISARLTELPAPHREALAFWLATWRRLAPALTGGHYEPGRPDELYPQVTARHGDQWVVTAYDERPVTLPTGPWQDLTLVNASTTGRLLLEVEGPARRVRIAPYDAAGRPGPELLLDLAEGLHSVAVPAGGLCDVSEATG</sequence>
<dbReference type="RefSeq" id="WP_328958851.1">
    <property type="nucleotide sequence ID" value="NZ_CP108110.1"/>
</dbReference>
<evidence type="ECO:0000256" key="2">
    <source>
        <dbReference type="ARBA" id="ARBA00023295"/>
    </source>
</evidence>
<dbReference type="PANTHER" id="PTHR43053">
    <property type="entry name" value="GLYCOSIDASE FAMILY 31"/>
    <property type="match status" value="1"/>
</dbReference>
<dbReference type="InterPro" id="IPR013785">
    <property type="entry name" value="Aldolase_TIM"/>
</dbReference>
<dbReference type="Proteomes" id="UP001432222">
    <property type="component" value="Chromosome"/>
</dbReference>